<proteinExistence type="predicted"/>
<evidence type="ECO:0000313" key="2">
    <source>
        <dbReference type="Proteomes" id="UP000887013"/>
    </source>
</evidence>
<dbReference type="PANTHER" id="PTHR47331">
    <property type="entry name" value="PHD-TYPE DOMAIN-CONTAINING PROTEIN"/>
    <property type="match status" value="1"/>
</dbReference>
<dbReference type="InterPro" id="IPR008042">
    <property type="entry name" value="Retrotrans_Pao"/>
</dbReference>
<dbReference type="EMBL" id="BMAW01039171">
    <property type="protein sequence ID" value="GFU54819.1"/>
    <property type="molecule type" value="Genomic_DNA"/>
</dbReference>
<reference evidence="1" key="1">
    <citation type="submission" date="2020-08" db="EMBL/GenBank/DDBJ databases">
        <title>Multicomponent nature underlies the extraordinary mechanical properties of spider dragline silk.</title>
        <authorList>
            <person name="Kono N."/>
            <person name="Nakamura H."/>
            <person name="Mori M."/>
            <person name="Yoshida Y."/>
            <person name="Ohtoshi R."/>
            <person name="Malay A.D."/>
            <person name="Moran D.A.P."/>
            <person name="Tomita M."/>
            <person name="Numata K."/>
            <person name="Arakawa K."/>
        </authorList>
    </citation>
    <scope>NUCLEOTIDE SEQUENCE</scope>
</reference>
<name>A0A8X6R3F4_NEPPI</name>
<comment type="caution">
    <text evidence="1">The sequence shown here is derived from an EMBL/GenBank/DDBJ whole genome shotgun (WGS) entry which is preliminary data.</text>
</comment>
<evidence type="ECO:0000313" key="1">
    <source>
        <dbReference type="EMBL" id="GFU54819.1"/>
    </source>
</evidence>
<dbReference type="Pfam" id="PF05380">
    <property type="entry name" value="Peptidase_A17"/>
    <property type="match status" value="1"/>
</dbReference>
<protein>
    <submittedName>
        <fullName evidence="1">Integrase catalytic domain-containing protein</fullName>
    </submittedName>
</protein>
<gene>
    <name evidence="1" type="primary">AVEN_215754_1</name>
    <name evidence="1" type="ORF">NPIL_670001</name>
</gene>
<keyword evidence="2" id="KW-1185">Reference proteome</keyword>
<organism evidence="1 2">
    <name type="scientific">Nephila pilipes</name>
    <name type="common">Giant wood spider</name>
    <name type="synonym">Nephila maculata</name>
    <dbReference type="NCBI Taxonomy" id="299642"/>
    <lineage>
        <taxon>Eukaryota</taxon>
        <taxon>Metazoa</taxon>
        <taxon>Ecdysozoa</taxon>
        <taxon>Arthropoda</taxon>
        <taxon>Chelicerata</taxon>
        <taxon>Arachnida</taxon>
        <taxon>Araneae</taxon>
        <taxon>Araneomorphae</taxon>
        <taxon>Entelegynae</taxon>
        <taxon>Araneoidea</taxon>
        <taxon>Nephilidae</taxon>
        <taxon>Nephila</taxon>
    </lineage>
</organism>
<sequence>MGQTHQLNKLEIPRWIHGHMNSKHSLHVFCDASQQAYATCILLRSVNPQGVACHLVAAKSRIAPLKNISISRLELLGCCISVRLAKTIFSDLEEHGNIPIHYCSDLMNCLYWIKNDEQWATFVMN</sequence>
<dbReference type="OrthoDB" id="6433809at2759"/>
<accession>A0A8X6R3F4</accession>
<dbReference type="AlphaFoldDB" id="A0A8X6R3F4"/>
<dbReference type="Proteomes" id="UP000887013">
    <property type="component" value="Unassembled WGS sequence"/>
</dbReference>